<dbReference type="EMBL" id="AGSI01000002">
    <property type="protein sequence ID" value="EIE26334.1"/>
    <property type="molecule type" value="Genomic_DNA"/>
</dbReference>
<feature type="domain" description="Amidase" evidence="2">
    <location>
        <begin position="152"/>
        <end position="555"/>
    </location>
</feature>
<proteinExistence type="inferred from homology"/>
<evidence type="ECO:0000256" key="1">
    <source>
        <dbReference type="ARBA" id="ARBA00009199"/>
    </source>
</evidence>
<dbReference type="AlphaFoldDB" id="I0Z6R5"/>
<dbReference type="PROSITE" id="PS00571">
    <property type="entry name" value="AMIDASES"/>
    <property type="match status" value="1"/>
</dbReference>
<evidence type="ECO:0000313" key="3">
    <source>
        <dbReference type="EMBL" id="EIE26334.1"/>
    </source>
</evidence>
<dbReference type="Proteomes" id="UP000007264">
    <property type="component" value="Unassembled WGS sequence"/>
</dbReference>
<keyword evidence="4" id="KW-1185">Reference proteome</keyword>
<sequence>MGQQPSRRSLPPAEEVEEAPYELRSIRAPRMTGWFFKLAVEIMDCPLAGPLWDFNFRKSGIPQAVRELDMPEPATFQPIWPLPETIDKEEVCVEGKPVAERLTLTAQGIPGFKADMKGRLGGRLPVRRWTIGDFAQAYAAGTTTPSEVAERVLQFVDDSERAQPPMRYLISCDACDLRRNAAEYKHGRPLSLLDGVPYAVIDGMDALPYPTTAGTSFVRSLSHASLHKRRRVSADAPCIAELRAAGALLIGKANLHEIGVGMTGLNTVHGTTRNPYNTAAYTGGSSSGAAAAVSAGLCAFALGIDGGGSVRVPSALCGVVGLRPTVGRTSTANCPENAFSIMSFGAHTASMADAALVHAVISNAGRQDVAAPPAPTAVPAQLFDDTPAAAELVMPLKGRRVGVYWRLFEDAHPEVVAACRHALGLLEEHGCEVVPVCVPELEQVRVAQILTISSELAQAYKWATADPALKRALNRETRFSLMAAARFSATDYLQARIILACPALSLLCTCKCRHFNAQEIRTRIMTHYRRLFFQQGIDYVATPTTGTTAPLIENIIFRTALTYDSPARAFLVIDPAAPCRPLEGAAAAAGTAARAPEPACGAIDFPSMIGYIPQALTDGESDLVQTGELMRFTISANMAGIPALSIPVGQSPSGMPIGLQLMGRPWSEASLLYAGSVLESAVRPLIKMPAVSYDILSGSSS</sequence>
<dbReference type="RefSeq" id="XP_005650878.1">
    <property type="nucleotide sequence ID" value="XM_005650821.1"/>
</dbReference>
<name>I0Z6R5_COCSC</name>
<dbReference type="Pfam" id="PF01425">
    <property type="entry name" value="Amidase"/>
    <property type="match status" value="2"/>
</dbReference>
<dbReference type="InterPro" id="IPR023631">
    <property type="entry name" value="Amidase_dom"/>
</dbReference>
<dbReference type="GeneID" id="17044344"/>
<comment type="caution">
    <text evidence="3">The sequence shown here is derived from an EMBL/GenBank/DDBJ whole genome shotgun (WGS) entry which is preliminary data.</text>
</comment>
<dbReference type="InterPro" id="IPR020556">
    <property type="entry name" value="Amidase_CS"/>
</dbReference>
<comment type="similarity">
    <text evidence="1">Belongs to the amidase family.</text>
</comment>
<dbReference type="eggNOG" id="KOG1211">
    <property type="taxonomic scope" value="Eukaryota"/>
</dbReference>
<reference evidence="3 4" key="1">
    <citation type="journal article" date="2012" name="Genome Biol.">
        <title>The genome of the polar eukaryotic microalga coccomyxa subellipsoidea reveals traits of cold adaptation.</title>
        <authorList>
            <person name="Blanc G."/>
            <person name="Agarkova I."/>
            <person name="Grimwood J."/>
            <person name="Kuo A."/>
            <person name="Brueggeman A."/>
            <person name="Dunigan D."/>
            <person name="Gurnon J."/>
            <person name="Ladunga I."/>
            <person name="Lindquist E."/>
            <person name="Lucas S."/>
            <person name="Pangilinan J."/>
            <person name="Proschold T."/>
            <person name="Salamov A."/>
            <person name="Schmutz J."/>
            <person name="Weeks D."/>
            <person name="Yamada T."/>
            <person name="Claverie J.M."/>
            <person name="Grigoriev I."/>
            <person name="Van Etten J."/>
            <person name="Lomsadze A."/>
            <person name="Borodovsky M."/>
        </authorList>
    </citation>
    <scope>NUCLEOTIDE SEQUENCE [LARGE SCALE GENOMIC DNA]</scope>
    <source>
        <strain evidence="3 4">C-169</strain>
    </source>
</reference>
<dbReference type="Gene3D" id="3.90.1300.10">
    <property type="entry name" value="Amidase signature (AS) domain"/>
    <property type="match status" value="1"/>
</dbReference>
<dbReference type="STRING" id="574566.I0Z6R5"/>
<feature type="domain" description="Amidase" evidence="2">
    <location>
        <begin position="625"/>
        <end position="672"/>
    </location>
</feature>
<dbReference type="PANTHER" id="PTHR11895:SF67">
    <property type="entry name" value="AMIDASE DOMAIN-CONTAINING PROTEIN"/>
    <property type="match status" value="1"/>
</dbReference>
<evidence type="ECO:0000313" key="4">
    <source>
        <dbReference type="Proteomes" id="UP000007264"/>
    </source>
</evidence>
<dbReference type="PANTHER" id="PTHR11895">
    <property type="entry name" value="TRANSAMIDASE"/>
    <property type="match status" value="1"/>
</dbReference>
<dbReference type="InterPro" id="IPR000120">
    <property type="entry name" value="Amidase"/>
</dbReference>
<accession>I0Z6R5</accession>
<protein>
    <submittedName>
        <fullName evidence="3">Amidase signature enzyme</fullName>
    </submittedName>
</protein>
<dbReference type="KEGG" id="csl:COCSUDRAFT_64442"/>
<gene>
    <name evidence="3" type="ORF">COCSUDRAFT_64442</name>
</gene>
<dbReference type="InterPro" id="IPR036928">
    <property type="entry name" value="AS_sf"/>
</dbReference>
<evidence type="ECO:0000259" key="2">
    <source>
        <dbReference type="Pfam" id="PF01425"/>
    </source>
</evidence>
<organism evidence="3 4">
    <name type="scientific">Coccomyxa subellipsoidea (strain C-169)</name>
    <name type="common">Green microalga</name>
    <dbReference type="NCBI Taxonomy" id="574566"/>
    <lineage>
        <taxon>Eukaryota</taxon>
        <taxon>Viridiplantae</taxon>
        <taxon>Chlorophyta</taxon>
        <taxon>core chlorophytes</taxon>
        <taxon>Trebouxiophyceae</taxon>
        <taxon>Trebouxiophyceae incertae sedis</taxon>
        <taxon>Coccomyxaceae</taxon>
        <taxon>Coccomyxa</taxon>
        <taxon>Coccomyxa subellipsoidea</taxon>
    </lineage>
</organism>
<dbReference type="OrthoDB" id="421993at2759"/>
<dbReference type="GO" id="GO:0003824">
    <property type="term" value="F:catalytic activity"/>
    <property type="evidence" value="ECO:0007669"/>
    <property type="project" value="InterPro"/>
</dbReference>
<dbReference type="SUPFAM" id="SSF75304">
    <property type="entry name" value="Amidase signature (AS) enzymes"/>
    <property type="match status" value="1"/>
</dbReference>